<feature type="transmembrane region" description="Helical" evidence="5">
    <location>
        <begin position="168"/>
        <end position="192"/>
    </location>
</feature>
<dbReference type="STRING" id="50376.A0A517L0K4"/>
<evidence type="ECO:0000256" key="4">
    <source>
        <dbReference type="ARBA" id="ARBA00023136"/>
    </source>
</evidence>
<keyword evidence="3 5" id="KW-1133">Transmembrane helix</keyword>
<keyword evidence="2 5" id="KW-0812">Transmembrane</keyword>
<reference evidence="6 7" key="1">
    <citation type="submission" date="2019-07" db="EMBL/GenBank/DDBJ databases">
        <title>Finished genome of Venturia effusa.</title>
        <authorList>
            <person name="Young C.A."/>
            <person name="Cox M.P."/>
            <person name="Ganley A.R.D."/>
            <person name="David W.J."/>
        </authorList>
    </citation>
    <scope>NUCLEOTIDE SEQUENCE [LARGE SCALE GENOMIC DNA]</scope>
    <source>
        <strain evidence="7">albino</strain>
    </source>
</reference>
<dbReference type="GO" id="GO:0005886">
    <property type="term" value="C:plasma membrane"/>
    <property type="evidence" value="ECO:0007669"/>
    <property type="project" value="TreeGrafter"/>
</dbReference>
<dbReference type="AlphaFoldDB" id="A0A517L0K4"/>
<comment type="subcellular location">
    <subcellularLocation>
        <location evidence="1">Membrane</location>
        <topology evidence="1">Multi-pass membrane protein</topology>
    </subcellularLocation>
</comment>
<proteinExistence type="predicted"/>
<evidence type="ECO:0000256" key="1">
    <source>
        <dbReference type="ARBA" id="ARBA00004141"/>
    </source>
</evidence>
<dbReference type="InterPro" id="IPR007568">
    <property type="entry name" value="RTA1"/>
</dbReference>
<dbReference type="Pfam" id="PF04479">
    <property type="entry name" value="RTA1"/>
    <property type="match status" value="1"/>
</dbReference>
<keyword evidence="7" id="KW-1185">Reference proteome</keyword>
<feature type="transmembrane region" description="Helical" evidence="5">
    <location>
        <begin position="91"/>
        <end position="112"/>
    </location>
</feature>
<protein>
    <submittedName>
        <fullName evidence="6">Uncharacterized protein</fullName>
    </submittedName>
</protein>
<dbReference type="OrthoDB" id="4521223at2759"/>
<feature type="transmembrane region" description="Helical" evidence="5">
    <location>
        <begin position="254"/>
        <end position="278"/>
    </location>
</feature>
<keyword evidence="4 5" id="KW-0472">Membrane</keyword>
<evidence type="ECO:0000256" key="5">
    <source>
        <dbReference type="SAM" id="Phobius"/>
    </source>
</evidence>
<name>A0A517L0K4_9PEZI</name>
<feature type="transmembrane region" description="Helical" evidence="5">
    <location>
        <begin position="57"/>
        <end position="79"/>
    </location>
</feature>
<gene>
    <name evidence="6" type="ORF">FKW77_010533</name>
</gene>
<feature type="transmembrane region" description="Helical" evidence="5">
    <location>
        <begin position="212"/>
        <end position="234"/>
    </location>
</feature>
<dbReference type="EMBL" id="CP042186">
    <property type="protein sequence ID" value="QDS69162.1"/>
    <property type="molecule type" value="Genomic_DNA"/>
</dbReference>
<dbReference type="PANTHER" id="PTHR31465:SF8">
    <property type="entry name" value="DOMAIN PROTEIN, PUTATIVE (AFU_ORTHOLOGUE AFUA_6G14140)-RELATED"/>
    <property type="match status" value="1"/>
</dbReference>
<accession>A0A517L0K4</accession>
<evidence type="ECO:0000313" key="6">
    <source>
        <dbReference type="EMBL" id="QDS69162.1"/>
    </source>
</evidence>
<evidence type="ECO:0000256" key="3">
    <source>
        <dbReference type="ARBA" id="ARBA00022989"/>
    </source>
</evidence>
<dbReference type="Proteomes" id="UP000316270">
    <property type="component" value="Chromosome 2"/>
</dbReference>
<feature type="transmembrane region" description="Helical" evidence="5">
    <location>
        <begin position="30"/>
        <end position="50"/>
    </location>
</feature>
<evidence type="ECO:0000313" key="7">
    <source>
        <dbReference type="Proteomes" id="UP000316270"/>
    </source>
</evidence>
<organism evidence="6 7">
    <name type="scientific">Venturia effusa</name>
    <dbReference type="NCBI Taxonomy" id="50376"/>
    <lineage>
        <taxon>Eukaryota</taxon>
        <taxon>Fungi</taxon>
        <taxon>Dikarya</taxon>
        <taxon>Ascomycota</taxon>
        <taxon>Pezizomycotina</taxon>
        <taxon>Dothideomycetes</taxon>
        <taxon>Pleosporomycetidae</taxon>
        <taxon>Venturiales</taxon>
        <taxon>Venturiaceae</taxon>
        <taxon>Venturia</taxon>
    </lineage>
</organism>
<evidence type="ECO:0000256" key="2">
    <source>
        <dbReference type="ARBA" id="ARBA00022692"/>
    </source>
</evidence>
<sequence>MDASGNPMECQRVGPGCPVQRSLYGYYPSLPANAFFLAFFAICTIANAFTGTWKRTWTYLIAMFFGCLAQVIGYAGRIIMNDNPFDISGFQIQICCLTLAPAFNSAAIYLTLKHITLCFGPEASRVPPKWYTWAFIMTDILALVFQGAGGGIAASADSDSLRDIGDALMMTGICLQVATLVVFGLLVVDYVVRRRKDSTPLSAEAASTKSSLNFRLFAAALFIAYLAILIRCVYRIAEMAGGWRNPIMQDESLFIGLDSTMVALATLLQTAFHPGIFFSRLSVRWQQAIGEGCNSLVPSEKYEGYSSNDDKAV</sequence>
<feature type="transmembrane region" description="Helical" evidence="5">
    <location>
        <begin position="133"/>
        <end position="156"/>
    </location>
</feature>
<dbReference type="PANTHER" id="PTHR31465">
    <property type="entry name" value="PROTEIN RTA1-RELATED"/>
    <property type="match status" value="1"/>
</dbReference>
<dbReference type="GO" id="GO:0000324">
    <property type="term" value="C:fungal-type vacuole"/>
    <property type="evidence" value="ECO:0007669"/>
    <property type="project" value="TreeGrafter"/>
</dbReference>